<dbReference type="PROSITE" id="PS50110">
    <property type="entry name" value="RESPONSE_REGULATORY"/>
    <property type="match status" value="1"/>
</dbReference>
<dbReference type="InterPro" id="IPR052893">
    <property type="entry name" value="TCS_response_regulator"/>
</dbReference>
<accession>A0ABV6ATL0</accession>
<reference evidence="3 4" key="1">
    <citation type="submission" date="2024-09" db="EMBL/GenBank/DDBJ databases">
        <authorList>
            <person name="Sun Q."/>
            <person name="Mori K."/>
        </authorList>
    </citation>
    <scope>NUCLEOTIDE SEQUENCE [LARGE SCALE GENOMIC DNA]</scope>
    <source>
        <strain evidence="3 4">JCM 13503</strain>
    </source>
</reference>
<organism evidence="3 4">
    <name type="scientific">Deinococcus oregonensis</name>
    <dbReference type="NCBI Taxonomy" id="1805970"/>
    <lineage>
        <taxon>Bacteria</taxon>
        <taxon>Thermotogati</taxon>
        <taxon>Deinococcota</taxon>
        <taxon>Deinococci</taxon>
        <taxon>Deinococcales</taxon>
        <taxon>Deinococcaceae</taxon>
        <taxon>Deinococcus</taxon>
    </lineage>
</organism>
<dbReference type="RefSeq" id="WP_380005165.1">
    <property type="nucleotide sequence ID" value="NZ_JBHLYR010000009.1"/>
</dbReference>
<dbReference type="Pfam" id="PF00072">
    <property type="entry name" value="Response_reg"/>
    <property type="match status" value="1"/>
</dbReference>
<keyword evidence="1" id="KW-0597">Phosphoprotein</keyword>
<feature type="modified residue" description="4-aspartylphosphate" evidence="1">
    <location>
        <position position="53"/>
    </location>
</feature>
<feature type="domain" description="Response regulatory" evidence="2">
    <location>
        <begin position="1"/>
        <end position="120"/>
    </location>
</feature>
<proteinExistence type="predicted"/>
<dbReference type="PANTHER" id="PTHR44520">
    <property type="entry name" value="RESPONSE REGULATOR RCP1-RELATED"/>
    <property type="match status" value="1"/>
</dbReference>
<gene>
    <name evidence="3" type="ORF">ACFFLM_02405</name>
</gene>
<protein>
    <submittedName>
        <fullName evidence="3">Response regulator</fullName>
    </submittedName>
</protein>
<dbReference type="Proteomes" id="UP001589733">
    <property type="component" value="Unassembled WGS sequence"/>
</dbReference>
<name>A0ABV6ATL0_9DEIO</name>
<dbReference type="EMBL" id="JBHLYR010000009">
    <property type="protein sequence ID" value="MFB9990837.1"/>
    <property type="molecule type" value="Genomic_DNA"/>
</dbReference>
<dbReference type="InterPro" id="IPR001789">
    <property type="entry name" value="Sig_transdc_resp-reg_receiver"/>
</dbReference>
<evidence type="ECO:0000313" key="3">
    <source>
        <dbReference type="EMBL" id="MFB9990837.1"/>
    </source>
</evidence>
<sequence length="137" mass="14992">MLVDDSFMDRELAREAFALMDPQTTLMAVESGSAALVLLNAPAAVLPDVVLLDINMPGMNGFDVLQALKQQPRLHLLPVVMLSTSSSKQDITHAYSLHASGYIVKSVAFQPFIDQVDTFLAFWKQALLTTSAQLIFP</sequence>
<dbReference type="Gene3D" id="3.40.50.2300">
    <property type="match status" value="1"/>
</dbReference>
<dbReference type="SUPFAM" id="SSF52172">
    <property type="entry name" value="CheY-like"/>
    <property type="match status" value="1"/>
</dbReference>
<evidence type="ECO:0000313" key="4">
    <source>
        <dbReference type="Proteomes" id="UP001589733"/>
    </source>
</evidence>
<dbReference type="InterPro" id="IPR011006">
    <property type="entry name" value="CheY-like_superfamily"/>
</dbReference>
<evidence type="ECO:0000259" key="2">
    <source>
        <dbReference type="PROSITE" id="PS50110"/>
    </source>
</evidence>
<dbReference type="SMART" id="SM00448">
    <property type="entry name" value="REC"/>
    <property type="match status" value="1"/>
</dbReference>
<evidence type="ECO:0000256" key="1">
    <source>
        <dbReference type="PROSITE-ProRule" id="PRU00169"/>
    </source>
</evidence>
<dbReference type="CDD" id="cd17557">
    <property type="entry name" value="REC_Rcp-like"/>
    <property type="match status" value="1"/>
</dbReference>
<dbReference type="PANTHER" id="PTHR44520:SF2">
    <property type="entry name" value="RESPONSE REGULATOR RCP1"/>
    <property type="match status" value="1"/>
</dbReference>
<keyword evidence="4" id="KW-1185">Reference proteome</keyword>
<comment type="caution">
    <text evidence="3">The sequence shown here is derived from an EMBL/GenBank/DDBJ whole genome shotgun (WGS) entry which is preliminary data.</text>
</comment>